<protein>
    <submittedName>
        <fullName evidence="2">Uncharacterized protein</fullName>
    </submittedName>
</protein>
<sequence>MTVEAGKQTRQGQARQGRNPSEQKEVPIQMILQHNHSHSRSVRRWKSSPLSLAGQLFVIADKVAFFFHTSHHRVKKYTSSITLHENDIPQDALQPIIAPLNPHPQPTQADVQSSTIIRTTNLHTHAIKNVTTLGFQPSTPPSRQAQSICTCLISDLKPAACMQAGMLQDGQNRQVQTTFNKKAPEARQRACRQASLLALVQIPTEVFEKCGLWRQGYA</sequence>
<evidence type="ECO:0000313" key="3">
    <source>
        <dbReference type="Proteomes" id="UP000177625"/>
    </source>
</evidence>
<keyword evidence="3" id="KW-1185">Reference proteome</keyword>
<accession>A0A1E1MN15</accession>
<feature type="region of interest" description="Disordered" evidence="1">
    <location>
        <begin position="1"/>
        <end position="25"/>
    </location>
</feature>
<organism evidence="2 3">
    <name type="scientific">Rhynchosporium secalis</name>
    <name type="common">Barley scald fungus</name>
    <dbReference type="NCBI Taxonomy" id="38038"/>
    <lineage>
        <taxon>Eukaryota</taxon>
        <taxon>Fungi</taxon>
        <taxon>Dikarya</taxon>
        <taxon>Ascomycota</taxon>
        <taxon>Pezizomycotina</taxon>
        <taxon>Leotiomycetes</taxon>
        <taxon>Helotiales</taxon>
        <taxon>Ploettnerulaceae</taxon>
        <taxon>Rhynchosporium</taxon>
    </lineage>
</organism>
<dbReference type="EMBL" id="FJVC01000436">
    <property type="protein sequence ID" value="CZT50481.1"/>
    <property type="molecule type" value="Genomic_DNA"/>
</dbReference>
<dbReference type="AlphaFoldDB" id="A0A1E1MN15"/>
<name>A0A1E1MN15_RHYSE</name>
<evidence type="ECO:0000256" key="1">
    <source>
        <dbReference type="SAM" id="MobiDB-lite"/>
    </source>
</evidence>
<gene>
    <name evidence="2" type="ORF">RSE6_11477</name>
</gene>
<dbReference type="Proteomes" id="UP000177625">
    <property type="component" value="Unassembled WGS sequence"/>
</dbReference>
<reference evidence="3" key="1">
    <citation type="submission" date="2016-03" db="EMBL/GenBank/DDBJ databases">
        <authorList>
            <person name="Guldener U."/>
        </authorList>
    </citation>
    <scope>NUCLEOTIDE SEQUENCE [LARGE SCALE GENOMIC DNA]</scope>
</reference>
<evidence type="ECO:0000313" key="2">
    <source>
        <dbReference type="EMBL" id="CZT50481.1"/>
    </source>
</evidence>
<proteinExistence type="predicted"/>
<feature type="compositionally biased region" description="Polar residues" evidence="1">
    <location>
        <begin position="8"/>
        <end position="20"/>
    </location>
</feature>